<dbReference type="GO" id="GO:0005737">
    <property type="term" value="C:cytoplasm"/>
    <property type="evidence" value="ECO:0007669"/>
    <property type="project" value="TreeGrafter"/>
</dbReference>
<sequence>MLPLNDWPLDILTLITPYLPPASLLALSATCRALYTPAIRDDASYWRHLTLDTYRVRDKPAAAANGPYWERLFRRLRTQSRVYTWGGNQTGLGRPADEEALGAVTADLGVVADLQCGGWCTAVLNVRGEVWLTGALNGMLYFSLHYGSTKRPLWRRAEVPPVRQMSVGRKHVLMLCDDGSAWAWVGIRNEDEVVRVNHRARTVVAGWDRSSARVEGGIAVWSDENSDKPHELIDADADTHILLEHFVVFLSDGQLFASRVPGTPFALPLPPTLDVQGSFRRFGVFTKSGAVLVLEQAFLEAFEAGQPPPEPWTIPALQNTGVLTLAFGDYHFHALHADGTISSYGTEPQDSEALGLGLRVGVKTIRGMEVLRNGDCKLLPQTYWTGRRVYFNPHAEKWLQHMATGGADPGEMQPRFHMTITTAKPEVSEWIERQLRTRFGPKDEWGSWFAIGVAAAGWHSAALVLVDGEGVDSENPADFIKDTFPRLVLADGTEMPGTAELQTVEMPWLEA</sequence>
<dbReference type="PROSITE" id="PS50181">
    <property type="entry name" value="FBOX"/>
    <property type="match status" value="1"/>
</dbReference>
<dbReference type="AlphaFoldDB" id="A0A6G1HRW1"/>
<reference evidence="2" key="1">
    <citation type="journal article" date="2020" name="Stud. Mycol.">
        <title>101 Dothideomycetes genomes: a test case for predicting lifestyles and emergence of pathogens.</title>
        <authorList>
            <person name="Haridas S."/>
            <person name="Albert R."/>
            <person name="Binder M."/>
            <person name="Bloem J."/>
            <person name="Labutti K."/>
            <person name="Salamov A."/>
            <person name="Andreopoulos B."/>
            <person name="Baker S."/>
            <person name="Barry K."/>
            <person name="Bills G."/>
            <person name="Bluhm B."/>
            <person name="Cannon C."/>
            <person name="Castanera R."/>
            <person name="Culley D."/>
            <person name="Daum C."/>
            <person name="Ezra D."/>
            <person name="Gonzalez J."/>
            <person name="Henrissat B."/>
            <person name="Kuo A."/>
            <person name="Liang C."/>
            <person name="Lipzen A."/>
            <person name="Lutzoni F."/>
            <person name="Magnuson J."/>
            <person name="Mondo S."/>
            <person name="Nolan M."/>
            <person name="Ohm R."/>
            <person name="Pangilinan J."/>
            <person name="Park H.-J."/>
            <person name="Ramirez L."/>
            <person name="Alfaro M."/>
            <person name="Sun H."/>
            <person name="Tritt A."/>
            <person name="Yoshinaga Y."/>
            <person name="Zwiers L.-H."/>
            <person name="Turgeon B."/>
            <person name="Goodwin S."/>
            <person name="Spatafora J."/>
            <person name="Crous P."/>
            <person name="Grigoriev I."/>
        </authorList>
    </citation>
    <scope>NUCLEOTIDE SEQUENCE</scope>
    <source>
        <strain evidence="2">CBS 262.69</strain>
    </source>
</reference>
<proteinExistence type="predicted"/>
<accession>A0A6G1HRW1</accession>
<evidence type="ECO:0000313" key="2">
    <source>
        <dbReference type="EMBL" id="KAF2398577.1"/>
    </source>
</evidence>
<organism evidence="2 3">
    <name type="scientific">Trichodelitschia bisporula</name>
    <dbReference type="NCBI Taxonomy" id="703511"/>
    <lineage>
        <taxon>Eukaryota</taxon>
        <taxon>Fungi</taxon>
        <taxon>Dikarya</taxon>
        <taxon>Ascomycota</taxon>
        <taxon>Pezizomycotina</taxon>
        <taxon>Dothideomycetes</taxon>
        <taxon>Dothideomycetes incertae sedis</taxon>
        <taxon>Phaeotrichales</taxon>
        <taxon>Phaeotrichaceae</taxon>
        <taxon>Trichodelitschia</taxon>
    </lineage>
</organism>
<dbReference type="InterPro" id="IPR051553">
    <property type="entry name" value="Ran_GTPase-activating"/>
</dbReference>
<dbReference type="OrthoDB" id="61110at2759"/>
<evidence type="ECO:0000313" key="3">
    <source>
        <dbReference type="Proteomes" id="UP000799640"/>
    </source>
</evidence>
<dbReference type="Gene3D" id="2.130.10.30">
    <property type="entry name" value="Regulator of chromosome condensation 1/beta-lactamase-inhibitor protein II"/>
    <property type="match status" value="1"/>
</dbReference>
<feature type="domain" description="F-box" evidence="1">
    <location>
        <begin position="1"/>
        <end position="49"/>
    </location>
</feature>
<dbReference type="Proteomes" id="UP000799640">
    <property type="component" value="Unassembled WGS sequence"/>
</dbReference>
<evidence type="ECO:0000259" key="1">
    <source>
        <dbReference type="PROSITE" id="PS50181"/>
    </source>
</evidence>
<dbReference type="PANTHER" id="PTHR45982">
    <property type="entry name" value="REGULATOR OF CHROMOSOME CONDENSATION"/>
    <property type="match status" value="1"/>
</dbReference>
<name>A0A6G1HRW1_9PEZI</name>
<dbReference type="SUPFAM" id="SSF81383">
    <property type="entry name" value="F-box domain"/>
    <property type="match status" value="1"/>
</dbReference>
<keyword evidence="3" id="KW-1185">Reference proteome</keyword>
<gene>
    <name evidence="2" type="ORF">EJ06DRAFT_84151</name>
</gene>
<dbReference type="GO" id="GO:0005085">
    <property type="term" value="F:guanyl-nucleotide exchange factor activity"/>
    <property type="evidence" value="ECO:0007669"/>
    <property type="project" value="TreeGrafter"/>
</dbReference>
<dbReference type="InterPro" id="IPR009091">
    <property type="entry name" value="RCC1/BLIP-II"/>
</dbReference>
<dbReference type="InterPro" id="IPR001810">
    <property type="entry name" value="F-box_dom"/>
</dbReference>
<dbReference type="InterPro" id="IPR036047">
    <property type="entry name" value="F-box-like_dom_sf"/>
</dbReference>
<protein>
    <recommendedName>
        <fullName evidence="1">F-box domain-containing protein</fullName>
    </recommendedName>
</protein>
<dbReference type="SUPFAM" id="SSF50985">
    <property type="entry name" value="RCC1/BLIP-II"/>
    <property type="match status" value="1"/>
</dbReference>
<dbReference type="EMBL" id="ML996699">
    <property type="protein sequence ID" value="KAF2398577.1"/>
    <property type="molecule type" value="Genomic_DNA"/>
</dbReference>
<dbReference type="Pfam" id="PF12937">
    <property type="entry name" value="F-box-like"/>
    <property type="match status" value="1"/>
</dbReference>
<dbReference type="PANTHER" id="PTHR45982:SF1">
    <property type="entry name" value="REGULATOR OF CHROMOSOME CONDENSATION"/>
    <property type="match status" value="1"/>
</dbReference>